<gene>
    <name evidence="11" type="ORF">GCM10023081_18350</name>
</gene>
<feature type="compositionally biased region" description="Basic and acidic residues" evidence="7">
    <location>
        <begin position="70"/>
        <end position="79"/>
    </location>
</feature>
<dbReference type="InterPro" id="IPR025857">
    <property type="entry name" value="MacB_PCD"/>
</dbReference>
<dbReference type="Proteomes" id="UP001500752">
    <property type="component" value="Unassembled WGS sequence"/>
</dbReference>
<dbReference type="RefSeq" id="WP_345150219.1">
    <property type="nucleotide sequence ID" value="NZ_BAABEO010000011.1"/>
</dbReference>
<keyword evidence="2" id="KW-1003">Cell membrane</keyword>
<feature type="region of interest" description="Disordered" evidence="7">
    <location>
        <begin position="139"/>
        <end position="171"/>
    </location>
</feature>
<proteinExistence type="inferred from homology"/>
<feature type="compositionally biased region" description="Low complexity" evidence="7">
    <location>
        <begin position="149"/>
        <end position="160"/>
    </location>
</feature>
<dbReference type="Pfam" id="PF12704">
    <property type="entry name" value="MacB_PCD"/>
    <property type="match status" value="1"/>
</dbReference>
<feature type="transmembrane region" description="Helical" evidence="8">
    <location>
        <begin position="323"/>
        <end position="344"/>
    </location>
</feature>
<reference evidence="12" key="1">
    <citation type="journal article" date="2019" name="Int. J. Syst. Evol. Microbiol.">
        <title>The Global Catalogue of Microorganisms (GCM) 10K type strain sequencing project: providing services to taxonomists for standard genome sequencing and annotation.</title>
        <authorList>
            <consortium name="The Broad Institute Genomics Platform"/>
            <consortium name="The Broad Institute Genome Sequencing Center for Infectious Disease"/>
            <person name="Wu L."/>
            <person name="Ma J."/>
        </authorList>
    </citation>
    <scope>NUCLEOTIDE SEQUENCE [LARGE SCALE GENOMIC DNA]</scope>
    <source>
        <strain evidence="12">JCM 30742</strain>
    </source>
</reference>
<dbReference type="PANTHER" id="PTHR30572:SF4">
    <property type="entry name" value="ABC TRANSPORTER PERMEASE YTRF"/>
    <property type="match status" value="1"/>
</dbReference>
<evidence type="ECO:0000256" key="4">
    <source>
        <dbReference type="ARBA" id="ARBA00022989"/>
    </source>
</evidence>
<evidence type="ECO:0000256" key="1">
    <source>
        <dbReference type="ARBA" id="ARBA00004651"/>
    </source>
</evidence>
<evidence type="ECO:0000256" key="3">
    <source>
        <dbReference type="ARBA" id="ARBA00022692"/>
    </source>
</evidence>
<name>A0ABP7C8P5_9MICC</name>
<dbReference type="PANTHER" id="PTHR30572">
    <property type="entry name" value="MEMBRANE COMPONENT OF TRANSPORTER-RELATED"/>
    <property type="match status" value="1"/>
</dbReference>
<feature type="region of interest" description="Disordered" evidence="7">
    <location>
        <begin position="63"/>
        <end position="100"/>
    </location>
</feature>
<feature type="domain" description="ABC3 transporter permease C-terminal" evidence="9">
    <location>
        <begin position="327"/>
        <end position="476"/>
    </location>
</feature>
<dbReference type="InterPro" id="IPR050250">
    <property type="entry name" value="Macrolide_Exporter_MacB"/>
</dbReference>
<evidence type="ECO:0000259" key="9">
    <source>
        <dbReference type="Pfam" id="PF02687"/>
    </source>
</evidence>
<evidence type="ECO:0000313" key="11">
    <source>
        <dbReference type="EMBL" id="GAA3680554.1"/>
    </source>
</evidence>
<dbReference type="EMBL" id="BAABEO010000011">
    <property type="protein sequence ID" value="GAA3680554.1"/>
    <property type="molecule type" value="Genomic_DNA"/>
</dbReference>
<evidence type="ECO:0000256" key="6">
    <source>
        <dbReference type="ARBA" id="ARBA00038076"/>
    </source>
</evidence>
<dbReference type="InterPro" id="IPR003838">
    <property type="entry name" value="ABC3_permease_C"/>
</dbReference>
<evidence type="ECO:0000259" key="10">
    <source>
        <dbReference type="Pfam" id="PF12704"/>
    </source>
</evidence>
<evidence type="ECO:0000313" key="12">
    <source>
        <dbReference type="Proteomes" id="UP001500752"/>
    </source>
</evidence>
<evidence type="ECO:0000256" key="7">
    <source>
        <dbReference type="SAM" id="MobiDB-lite"/>
    </source>
</evidence>
<feature type="transmembrane region" description="Helical" evidence="8">
    <location>
        <begin position="379"/>
        <end position="400"/>
    </location>
</feature>
<evidence type="ECO:0000256" key="8">
    <source>
        <dbReference type="SAM" id="Phobius"/>
    </source>
</evidence>
<keyword evidence="4 8" id="KW-1133">Transmembrane helix</keyword>
<evidence type="ECO:0000256" key="5">
    <source>
        <dbReference type="ARBA" id="ARBA00023136"/>
    </source>
</evidence>
<feature type="compositionally biased region" description="Polar residues" evidence="7">
    <location>
        <begin position="88"/>
        <end position="100"/>
    </location>
</feature>
<keyword evidence="3 8" id="KW-0812">Transmembrane</keyword>
<evidence type="ECO:0000256" key="2">
    <source>
        <dbReference type="ARBA" id="ARBA00022475"/>
    </source>
</evidence>
<dbReference type="Pfam" id="PF02687">
    <property type="entry name" value="FtsX"/>
    <property type="match status" value="1"/>
</dbReference>
<comment type="similarity">
    <text evidence="6">Belongs to the ABC-4 integral membrane protein family.</text>
</comment>
<accession>A0ABP7C8P5</accession>
<feature type="transmembrane region" description="Helical" evidence="8">
    <location>
        <begin position="20"/>
        <end position="41"/>
    </location>
</feature>
<protein>
    <submittedName>
        <fullName evidence="11">ABC transporter permease</fullName>
    </submittedName>
</protein>
<feature type="transmembrane region" description="Helical" evidence="8">
    <location>
        <begin position="449"/>
        <end position="471"/>
    </location>
</feature>
<comment type="subcellular location">
    <subcellularLocation>
        <location evidence="1">Cell membrane</location>
        <topology evidence="1">Multi-pass membrane protein</topology>
    </subcellularLocation>
</comment>
<feature type="domain" description="MacB-like periplasmic core" evidence="10">
    <location>
        <begin position="17"/>
        <end position="288"/>
    </location>
</feature>
<comment type="caution">
    <text evidence="11">The sequence shown here is derived from an EMBL/GenBank/DDBJ whole genome shotgun (WGS) entry which is preliminary data.</text>
</comment>
<sequence>MFARYLRRELSGRRKQTAIIAIAMALAIGLVIIVNSLSAGVKNAQASALESVYGVGTDVTVTATPTPPAEGERGPRFEFDSEDGSDTGEGTTAVSQSRLTTGRGSATFDAAAVDTVTAQDGVQAASGVLSLTNMTFDGELPQAGGATGTGTDSTQGQAGPPQGGGGSFDVNSFTVMGVDGNAASVGPLASATLQTGRTLAASDAGTYTAVLDSAYATTEELAVGDTITVADQKFEVVGIVAGSGSDAETASNVYIPLDVAQELSDSADLVSTVYVQAASSDRISTLKTVLEGALPDNTVNTQEDLASSVSGSLSTASGLVSSLGTWLSVAVLAVAFLLAILLTISGVSRRTREFGTLKAIGWRNGSIVKQVAGESLVQSLIGGAAGLLVGLVGILLINVFSPTLTASASVQGAGPGGQAGGPGAGGPGGLAQQASAAADVVLNAPLTPAIMLIAVGIAIVGGLLAGVLGGWRAARLRPAEALRSVA</sequence>
<organism evidence="11 12">
    <name type="scientific">Arthrobacter ginkgonis</name>
    <dbReference type="NCBI Taxonomy" id="1630594"/>
    <lineage>
        <taxon>Bacteria</taxon>
        <taxon>Bacillati</taxon>
        <taxon>Actinomycetota</taxon>
        <taxon>Actinomycetes</taxon>
        <taxon>Micrococcales</taxon>
        <taxon>Micrococcaceae</taxon>
        <taxon>Arthrobacter</taxon>
    </lineage>
</organism>
<keyword evidence="5 8" id="KW-0472">Membrane</keyword>
<keyword evidence="12" id="KW-1185">Reference proteome</keyword>